<dbReference type="Proteomes" id="UP000324222">
    <property type="component" value="Unassembled WGS sequence"/>
</dbReference>
<feature type="compositionally biased region" description="Polar residues" evidence="1">
    <location>
        <begin position="9"/>
        <end position="20"/>
    </location>
</feature>
<keyword evidence="3" id="KW-1185">Reference proteome</keyword>
<evidence type="ECO:0000256" key="1">
    <source>
        <dbReference type="SAM" id="MobiDB-lite"/>
    </source>
</evidence>
<comment type="caution">
    <text evidence="2">The sequence shown here is derived from an EMBL/GenBank/DDBJ whole genome shotgun (WGS) entry which is preliminary data.</text>
</comment>
<dbReference type="EMBL" id="VSRR010026460">
    <property type="protein sequence ID" value="MPC67591.1"/>
    <property type="molecule type" value="Genomic_DNA"/>
</dbReference>
<name>A0A5B7H4R2_PORTR</name>
<dbReference type="AlphaFoldDB" id="A0A5B7H4R2"/>
<evidence type="ECO:0000313" key="2">
    <source>
        <dbReference type="EMBL" id="MPC67591.1"/>
    </source>
</evidence>
<proteinExistence type="predicted"/>
<reference evidence="2 3" key="1">
    <citation type="submission" date="2019-05" db="EMBL/GenBank/DDBJ databases">
        <title>Another draft genome of Portunus trituberculatus and its Hox gene families provides insights of decapod evolution.</title>
        <authorList>
            <person name="Jeong J.-H."/>
            <person name="Song I."/>
            <person name="Kim S."/>
            <person name="Choi T."/>
            <person name="Kim D."/>
            <person name="Ryu S."/>
            <person name="Kim W."/>
        </authorList>
    </citation>
    <scope>NUCLEOTIDE SEQUENCE [LARGE SCALE GENOMIC DNA]</scope>
    <source>
        <tissue evidence="2">Muscle</tissue>
    </source>
</reference>
<gene>
    <name evidence="2" type="ORF">E2C01_061768</name>
</gene>
<protein>
    <submittedName>
        <fullName evidence="2">Uncharacterized protein</fullName>
    </submittedName>
</protein>
<sequence length="28" mass="3163">MWRRCSGAHMQSSVNCSSTRAPPRRSGR</sequence>
<organism evidence="2 3">
    <name type="scientific">Portunus trituberculatus</name>
    <name type="common">Swimming crab</name>
    <name type="synonym">Neptunus trituberculatus</name>
    <dbReference type="NCBI Taxonomy" id="210409"/>
    <lineage>
        <taxon>Eukaryota</taxon>
        <taxon>Metazoa</taxon>
        <taxon>Ecdysozoa</taxon>
        <taxon>Arthropoda</taxon>
        <taxon>Crustacea</taxon>
        <taxon>Multicrustacea</taxon>
        <taxon>Malacostraca</taxon>
        <taxon>Eumalacostraca</taxon>
        <taxon>Eucarida</taxon>
        <taxon>Decapoda</taxon>
        <taxon>Pleocyemata</taxon>
        <taxon>Brachyura</taxon>
        <taxon>Eubrachyura</taxon>
        <taxon>Portunoidea</taxon>
        <taxon>Portunidae</taxon>
        <taxon>Portuninae</taxon>
        <taxon>Portunus</taxon>
    </lineage>
</organism>
<feature type="region of interest" description="Disordered" evidence="1">
    <location>
        <begin position="1"/>
        <end position="28"/>
    </location>
</feature>
<accession>A0A5B7H4R2</accession>
<evidence type="ECO:0000313" key="3">
    <source>
        <dbReference type="Proteomes" id="UP000324222"/>
    </source>
</evidence>